<reference evidence="2 3" key="1">
    <citation type="journal article" date="2016" name="Nat. Commun.">
        <title>Thousands of microbial genomes shed light on interconnected biogeochemical processes in an aquifer system.</title>
        <authorList>
            <person name="Anantharaman K."/>
            <person name="Brown C.T."/>
            <person name="Hug L.A."/>
            <person name="Sharon I."/>
            <person name="Castelle C.J."/>
            <person name="Probst A.J."/>
            <person name="Thomas B.C."/>
            <person name="Singh A."/>
            <person name="Wilkins M.J."/>
            <person name="Karaoz U."/>
            <person name="Brodie E.L."/>
            <person name="Williams K.H."/>
            <person name="Hubbard S.S."/>
            <person name="Banfield J.F."/>
        </authorList>
    </citation>
    <scope>NUCLEOTIDE SEQUENCE [LARGE SCALE GENOMIC DNA]</scope>
</reference>
<evidence type="ECO:0000313" key="3">
    <source>
        <dbReference type="Proteomes" id="UP000176923"/>
    </source>
</evidence>
<dbReference type="STRING" id="1798382.A3D77_03950"/>
<evidence type="ECO:0000313" key="2">
    <source>
        <dbReference type="EMBL" id="OGG12643.1"/>
    </source>
</evidence>
<dbReference type="AlphaFoldDB" id="A0A1F5ZJW6"/>
<proteinExistence type="predicted"/>
<dbReference type="EMBL" id="MFJL01000043">
    <property type="protein sequence ID" value="OGG12643.1"/>
    <property type="molecule type" value="Genomic_DNA"/>
</dbReference>
<name>A0A1F5ZJW6_9BACT</name>
<dbReference type="InterPro" id="IPR029063">
    <property type="entry name" value="SAM-dependent_MTases_sf"/>
</dbReference>
<evidence type="ECO:0008006" key="4">
    <source>
        <dbReference type="Google" id="ProtNLM"/>
    </source>
</evidence>
<accession>A0A1F5ZJW6</accession>
<dbReference type="SUPFAM" id="SSF53335">
    <property type="entry name" value="S-adenosyl-L-methionine-dependent methyltransferases"/>
    <property type="match status" value="1"/>
</dbReference>
<sequence>MKKNGVLLITTPHDPNQWNKLDDYARHERRYTVSQIKETLKNFSDIDVYTLGFPFHRIVIEMYNIFLKFIHKNHKAKWFRQSYIFYKIYYFLGSILLFIDDHFNQIPLGTTIIAIVKK</sequence>
<dbReference type="Proteomes" id="UP000176923">
    <property type="component" value="Unassembled WGS sequence"/>
</dbReference>
<organism evidence="2 3">
    <name type="scientific">Candidatus Gottesmanbacteria bacterium RIFCSPHIGHO2_02_FULL_39_11</name>
    <dbReference type="NCBI Taxonomy" id="1798382"/>
    <lineage>
        <taxon>Bacteria</taxon>
        <taxon>Candidatus Gottesmaniibacteriota</taxon>
    </lineage>
</organism>
<comment type="caution">
    <text evidence="2">The sequence shown here is derived from an EMBL/GenBank/DDBJ whole genome shotgun (WGS) entry which is preliminary data.</text>
</comment>
<feature type="transmembrane region" description="Helical" evidence="1">
    <location>
        <begin position="83"/>
        <end position="99"/>
    </location>
</feature>
<gene>
    <name evidence="2" type="ORF">A3D77_03950</name>
</gene>
<keyword evidence="1" id="KW-0812">Transmembrane</keyword>
<protein>
    <recommendedName>
        <fullName evidence="4">Methyltransferase type 11 domain-containing protein</fullName>
    </recommendedName>
</protein>
<evidence type="ECO:0000256" key="1">
    <source>
        <dbReference type="SAM" id="Phobius"/>
    </source>
</evidence>
<keyword evidence="1" id="KW-1133">Transmembrane helix</keyword>
<keyword evidence="1" id="KW-0472">Membrane</keyword>